<dbReference type="GO" id="GO:0000166">
    <property type="term" value="F:nucleotide binding"/>
    <property type="evidence" value="ECO:0007669"/>
    <property type="project" value="InterPro"/>
</dbReference>
<dbReference type="Gene3D" id="3.30.360.10">
    <property type="entry name" value="Dihydrodipicolinate Reductase, domain 2"/>
    <property type="match status" value="1"/>
</dbReference>
<dbReference type="InterPro" id="IPR055170">
    <property type="entry name" value="GFO_IDH_MocA-like_dom"/>
</dbReference>
<dbReference type="SUPFAM" id="SSF55347">
    <property type="entry name" value="Glyceraldehyde-3-phosphate dehydrogenase-like, C-terminal domain"/>
    <property type="match status" value="1"/>
</dbReference>
<keyword evidence="4" id="KW-1185">Reference proteome</keyword>
<dbReference type="InterPro" id="IPR051450">
    <property type="entry name" value="Gfo/Idh/MocA_Oxidoreductases"/>
</dbReference>
<dbReference type="SUPFAM" id="SSF51735">
    <property type="entry name" value="NAD(P)-binding Rossmann-fold domains"/>
    <property type="match status" value="1"/>
</dbReference>
<name>A0A1V0RQN9_9RHOB</name>
<feature type="domain" description="Gfo/Idh/MocA-like oxidoreductase N-terminal" evidence="1">
    <location>
        <begin position="17"/>
        <end position="132"/>
    </location>
</feature>
<dbReference type="PANTHER" id="PTHR43377:SF1">
    <property type="entry name" value="BILIVERDIN REDUCTASE A"/>
    <property type="match status" value="1"/>
</dbReference>
<accession>A0A1V0RQN9</accession>
<proteinExistence type="predicted"/>
<reference evidence="3 4" key="1">
    <citation type="submission" date="2017-03" db="EMBL/GenBank/DDBJ databases">
        <title>Genome Sequence of Roseovarius mucosus strain SMR3 Isolated from a culture of the Diatom Skeletonema marinoi.</title>
        <authorList>
            <person name="Topel M."/>
            <person name="Pinder M."/>
            <person name="Johansson O.N."/>
            <person name="Kourtchenko O."/>
            <person name="Godhe A."/>
            <person name="Clarke A.K."/>
        </authorList>
    </citation>
    <scope>NUCLEOTIDE SEQUENCE [LARGE SCALE GENOMIC DNA]</scope>
    <source>
        <strain evidence="3 4">SMR3</strain>
    </source>
</reference>
<evidence type="ECO:0000259" key="1">
    <source>
        <dbReference type="Pfam" id="PF01408"/>
    </source>
</evidence>
<sequence>MQAQGKGNSSREAKLGRVALVGCGFVADLYMRSLAAHPEIAVVAAHDHDEARIATFAAHWGVARAPTLESLLARLSPGDVVLNLTNPSAHFAVSRTCLEAGHHVWCEKPLTLELAQARALHDLAEARGLMLASAPSSLLGEAAQVLIGAVRRGVAGTPRLIYAEMDDGFIPQAPYAKWQSESGAAWPHADEFAVGCTLEHAGYVLSWLIAMFGSVTRVVSASAEVIPDKPGASGAPDVSVATLFFENGPVTRLTCSIVGSHDHRLRIFGDKGVLQVREVWDNAAAVRFYRRFTLRRRLIEHPIGRRIRARGPSHPKVGRWGAASMNFALGPAEMLAALAEGRACRLTNAMALHLTEVTLALQGPTGVVEIESRCAPMEVAPWV</sequence>
<protein>
    <submittedName>
        <fullName evidence="3">Putative oxidoreductase</fullName>
    </submittedName>
</protein>
<dbReference type="InterPro" id="IPR036291">
    <property type="entry name" value="NAD(P)-bd_dom_sf"/>
</dbReference>
<dbReference type="Pfam" id="PF22725">
    <property type="entry name" value="GFO_IDH_MocA_C3"/>
    <property type="match status" value="1"/>
</dbReference>
<dbReference type="InterPro" id="IPR000683">
    <property type="entry name" value="Gfo/Idh/MocA-like_OxRdtase_N"/>
</dbReference>
<organism evidence="3 4">
    <name type="scientific">Roseovarius mucosus</name>
    <dbReference type="NCBI Taxonomy" id="215743"/>
    <lineage>
        <taxon>Bacteria</taxon>
        <taxon>Pseudomonadati</taxon>
        <taxon>Pseudomonadota</taxon>
        <taxon>Alphaproteobacteria</taxon>
        <taxon>Rhodobacterales</taxon>
        <taxon>Roseobacteraceae</taxon>
        <taxon>Roseovarius</taxon>
    </lineage>
</organism>
<evidence type="ECO:0000313" key="4">
    <source>
        <dbReference type="Proteomes" id="UP000192273"/>
    </source>
</evidence>
<dbReference type="KEGG" id="rmm:ROSMUCSMR3_02618"/>
<dbReference type="Pfam" id="PF01408">
    <property type="entry name" value="GFO_IDH_MocA"/>
    <property type="match status" value="1"/>
</dbReference>
<dbReference type="Gene3D" id="3.40.50.720">
    <property type="entry name" value="NAD(P)-binding Rossmann-like Domain"/>
    <property type="match status" value="1"/>
</dbReference>
<feature type="domain" description="GFO/IDH/MocA-like oxidoreductase" evidence="2">
    <location>
        <begin position="149"/>
        <end position="274"/>
    </location>
</feature>
<evidence type="ECO:0000313" key="3">
    <source>
        <dbReference type="EMBL" id="ARE84087.1"/>
    </source>
</evidence>
<evidence type="ECO:0000259" key="2">
    <source>
        <dbReference type="Pfam" id="PF22725"/>
    </source>
</evidence>
<dbReference type="AlphaFoldDB" id="A0A1V0RQN9"/>
<dbReference type="Proteomes" id="UP000192273">
    <property type="component" value="Chromosome"/>
</dbReference>
<gene>
    <name evidence="3" type="ORF">ROSMUCSMR3_02618</name>
</gene>
<dbReference type="EMBL" id="CP020474">
    <property type="protein sequence ID" value="ARE84087.1"/>
    <property type="molecule type" value="Genomic_DNA"/>
</dbReference>
<dbReference type="PANTHER" id="PTHR43377">
    <property type="entry name" value="BILIVERDIN REDUCTASE A"/>
    <property type="match status" value="1"/>
</dbReference>